<keyword evidence="2" id="KW-1185">Reference proteome</keyword>
<protein>
    <submittedName>
        <fullName evidence="1">Uncharacterized protein</fullName>
    </submittedName>
</protein>
<gene>
    <name evidence="1" type="ORF">OA238_118p1140</name>
</gene>
<dbReference type="KEGG" id="oar:OA238_118p1140"/>
<evidence type="ECO:0000313" key="1">
    <source>
        <dbReference type="EMBL" id="AGI74809.1"/>
    </source>
</evidence>
<keyword evidence="1" id="KW-0614">Plasmid</keyword>
<proteinExistence type="predicted"/>
<dbReference type="RefSeq" id="WP_015497712.1">
    <property type="nucleotide sequence ID" value="NC_020909.1"/>
</dbReference>
<sequence length="218" mass="24457">MAKATKLDQLSDQVVTALLEKHACPLPFHAVRALFMGNIATPDMTTSTMQTIRDLWGGELPKFETKQDAEILMMCLMQGLWNGLSAYQNRTNPFKLTRVKSPQPSWEALARLSLLRREEIDGFIEGLFAGHEEIDLPEKAHRATNMLGEIRAMLAGLHGLAMKNNTTPTDTQELDGMIKQVRELSIIAEKEINVAIQSCKRARAQMLETYTAEKPVLH</sequence>
<reference evidence="1 2" key="1">
    <citation type="journal article" date="2013" name="PLoS ONE">
        <title>Poles Apart: Arctic and Antarctic Octadecabacter strains Share High Genome Plasticity and a New Type of Xanthorhodopsin.</title>
        <authorList>
            <person name="Vollmers J."/>
            <person name="Voget S."/>
            <person name="Dietrich S."/>
            <person name="Gollnow K."/>
            <person name="Smits M."/>
            <person name="Meyer K."/>
            <person name="Brinkhoff T."/>
            <person name="Simon M."/>
            <person name="Daniel R."/>
        </authorList>
    </citation>
    <scope>NUCLEOTIDE SEQUENCE [LARGE SCALE GENOMIC DNA]</scope>
    <source>
        <strain evidence="1 2">238</strain>
        <plasmid evidence="2">Plasmid pOA238_118</plasmid>
    </source>
</reference>
<name>M9RQ99_9RHOB</name>
<dbReference type="AlphaFoldDB" id="M9RQ99"/>
<evidence type="ECO:0000313" key="2">
    <source>
        <dbReference type="Proteomes" id="UP000004688"/>
    </source>
</evidence>
<accession>M9RQ99</accession>
<dbReference type="EMBL" id="CP003743">
    <property type="protein sequence ID" value="AGI74809.1"/>
    <property type="molecule type" value="Genomic_DNA"/>
</dbReference>
<dbReference type="HOGENOM" id="CLU_1275531_0_0_5"/>
<geneLocation type="plasmid" evidence="1 2">
    <name>pOA238_118</name>
</geneLocation>
<dbReference type="OrthoDB" id="7763761at2"/>
<dbReference type="Proteomes" id="UP000004688">
    <property type="component" value="Plasmid pOA238_118"/>
</dbReference>
<organism evidence="1 2">
    <name type="scientific">Octadecabacter arcticus 238</name>
    <dbReference type="NCBI Taxonomy" id="391616"/>
    <lineage>
        <taxon>Bacteria</taxon>
        <taxon>Pseudomonadati</taxon>
        <taxon>Pseudomonadota</taxon>
        <taxon>Alphaproteobacteria</taxon>
        <taxon>Rhodobacterales</taxon>
        <taxon>Roseobacteraceae</taxon>
        <taxon>Octadecabacter</taxon>
    </lineage>
</organism>